<protein>
    <submittedName>
        <fullName evidence="3">Lipase</fullName>
    </submittedName>
</protein>
<keyword evidence="1" id="KW-1133">Transmembrane helix</keyword>
<dbReference type="OrthoDB" id="252349at2"/>
<feature type="domain" description="SGNH hydrolase-type esterase" evidence="2">
    <location>
        <begin position="57"/>
        <end position="276"/>
    </location>
</feature>
<dbReference type="PANTHER" id="PTHR30383:SF27">
    <property type="entry name" value="SPORE GERMINATION LIPASE LIPC"/>
    <property type="match status" value="1"/>
</dbReference>
<dbReference type="Pfam" id="PF13472">
    <property type="entry name" value="Lipase_GDSL_2"/>
    <property type="match status" value="1"/>
</dbReference>
<dbReference type="CDD" id="cd04506">
    <property type="entry name" value="SGNH_hydrolase_YpmR_like"/>
    <property type="match status" value="1"/>
</dbReference>
<proteinExistence type="predicted"/>
<dbReference type="SUPFAM" id="SSF52266">
    <property type="entry name" value="SGNH hydrolase"/>
    <property type="match status" value="1"/>
</dbReference>
<comment type="caution">
    <text evidence="3">The sequence shown here is derived from an EMBL/GenBank/DDBJ whole genome shotgun (WGS) entry which is preliminary data.</text>
</comment>
<dbReference type="EMBL" id="MIKC01000041">
    <property type="protein sequence ID" value="OEG21254.1"/>
    <property type="molecule type" value="Genomic_DNA"/>
</dbReference>
<gene>
    <name evidence="3" type="ORF">BCR24_09250</name>
</gene>
<dbReference type="AlphaFoldDB" id="A0A1E5H8L9"/>
<evidence type="ECO:0000259" key="2">
    <source>
        <dbReference type="Pfam" id="PF13472"/>
    </source>
</evidence>
<dbReference type="PANTHER" id="PTHR30383">
    <property type="entry name" value="THIOESTERASE 1/PROTEASE 1/LYSOPHOSPHOLIPASE L1"/>
    <property type="match status" value="1"/>
</dbReference>
<keyword evidence="1" id="KW-0472">Membrane</keyword>
<evidence type="ECO:0000256" key="1">
    <source>
        <dbReference type="SAM" id="Phobius"/>
    </source>
</evidence>
<reference evidence="4" key="1">
    <citation type="submission" date="2016-09" db="EMBL/GenBank/DDBJ databases">
        <authorList>
            <person name="Gulvik C.A."/>
        </authorList>
    </citation>
    <scope>NUCLEOTIDE SEQUENCE [LARGE SCALE GENOMIC DNA]</scope>
    <source>
        <strain evidence="4">LMG 26676</strain>
    </source>
</reference>
<dbReference type="RefSeq" id="WP_069641408.1">
    <property type="nucleotide sequence ID" value="NZ_JAFBEZ010000006.1"/>
</dbReference>
<dbReference type="Gene3D" id="3.40.50.1110">
    <property type="entry name" value="SGNH hydrolase"/>
    <property type="match status" value="1"/>
</dbReference>
<keyword evidence="1" id="KW-0812">Transmembrane</keyword>
<dbReference type="Proteomes" id="UP000094469">
    <property type="component" value="Unassembled WGS sequence"/>
</dbReference>
<keyword evidence="4" id="KW-1185">Reference proteome</keyword>
<dbReference type="STRING" id="1131292.BCR24_09250"/>
<organism evidence="3 4">
    <name type="scientific">Enterococcus ureilyticus</name>
    <dbReference type="NCBI Taxonomy" id="1131292"/>
    <lineage>
        <taxon>Bacteria</taxon>
        <taxon>Bacillati</taxon>
        <taxon>Bacillota</taxon>
        <taxon>Bacilli</taxon>
        <taxon>Lactobacillales</taxon>
        <taxon>Enterococcaceae</taxon>
        <taxon>Enterococcus</taxon>
    </lineage>
</organism>
<dbReference type="InterPro" id="IPR036514">
    <property type="entry name" value="SGNH_hydro_sf"/>
</dbReference>
<feature type="transmembrane region" description="Helical" evidence="1">
    <location>
        <begin position="12"/>
        <end position="30"/>
    </location>
</feature>
<name>A0A1E5H8L9_9ENTE</name>
<dbReference type="InterPro" id="IPR013830">
    <property type="entry name" value="SGNH_hydro"/>
</dbReference>
<evidence type="ECO:0000313" key="4">
    <source>
        <dbReference type="Proteomes" id="UP000094469"/>
    </source>
</evidence>
<dbReference type="InterPro" id="IPR051532">
    <property type="entry name" value="Ester_Hydrolysis_Enzymes"/>
</dbReference>
<dbReference type="GO" id="GO:0004622">
    <property type="term" value="F:phosphatidylcholine lysophospholipase activity"/>
    <property type="evidence" value="ECO:0007669"/>
    <property type="project" value="TreeGrafter"/>
</dbReference>
<evidence type="ECO:0000313" key="3">
    <source>
        <dbReference type="EMBL" id="OEG21254.1"/>
    </source>
</evidence>
<sequence>MKLFLQKNWSGYALFFITIIGVFLLLLVAVPKAKPILGTGTAQTVKNDKKEVIHYAAIGDSLTEGIGDLTNSGGFVPLVAKDLQEKYHLNGVQTDNFGKNGDRSDQILKRIKKNSEIQEGLASADIITLTVGGNDLMKVIKGDVFRLTKDSFKKPLKNYQKEVEKLLTEIRKYNADAPIYVLGIYNPFYLYFPDITEMQEIVDNWNEGTEEIVNADSNAYFIPINDLLYKGAGDEVGIVSSEDTAAATTSSGEHDIKNNALYEEDHFHPNNLGYQIMASTVREEIVKTQDKWLEKGSE</sequence>
<accession>A0A1E5H8L9</accession>